<dbReference type="Pfam" id="PF00440">
    <property type="entry name" value="TetR_N"/>
    <property type="match status" value="1"/>
</dbReference>
<dbReference type="PROSITE" id="PS50977">
    <property type="entry name" value="HTH_TETR_2"/>
    <property type="match status" value="1"/>
</dbReference>
<feature type="domain" description="HTH tetR-type" evidence="5">
    <location>
        <begin position="7"/>
        <end position="67"/>
    </location>
</feature>
<gene>
    <name evidence="6" type="ORF">Sru01_11770</name>
</gene>
<dbReference type="AlphaFoldDB" id="A0A919R0K0"/>
<dbReference type="Proteomes" id="UP000655287">
    <property type="component" value="Unassembled WGS sequence"/>
</dbReference>
<dbReference type="InterPro" id="IPR001647">
    <property type="entry name" value="HTH_TetR"/>
</dbReference>
<dbReference type="PANTHER" id="PTHR30055">
    <property type="entry name" value="HTH-TYPE TRANSCRIPTIONAL REGULATOR RUTR"/>
    <property type="match status" value="1"/>
</dbReference>
<dbReference type="PRINTS" id="PR00455">
    <property type="entry name" value="HTHTETR"/>
</dbReference>
<dbReference type="InterPro" id="IPR009057">
    <property type="entry name" value="Homeodomain-like_sf"/>
</dbReference>
<dbReference type="Gene3D" id="1.10.357.10">
    <property type="entry name" value="Tetracycline Repressor, domain 2"/>
    <property type="match status" value="1"/>
</dbReference>
<protein>
    <submittedName>
        <fullName evidence="6">TetR family transcriptional regulator</fullName>
    </submittedName>
</protein>
<dbReference type="InterPro" id="IPR011075">
    <property type="entry name" value="TetR_C"/>
</dbReference>
<evidence type="ECO:0000256" key="3">
    <source>
        <dbReference type="ARBA" id="ARBA00023163"/>
    </source>
</evidence>
<proteinExistence type="predicted"/>
<organism evidence="6 7">
    <name type="scientific">Sphaerisporangium rufum</name>
    <dbReference type="NCBI Taxonomy" id="1381558"/>
    <lineage>
        <taxon>Bacteria</taxon>
        <taxon>Bacillati</taxon>
        <taxon>Actinomycetota</taxon>
        <taxon>Actinomycetes</taxon>
        <taxon>Streptosporangiales</taxon>
        <taxon>Streptosporangiaceae</taxon>
        <taxon>Sphaerisporangium</taxon>
    </lineage>
</organism>
<keyword evidence="2 4" id="KW-0238">DNA-binding</keyword>
<dbReference type="SUPFAM" id="SSF46689">
    <property type="entry name" value="Homeodomain-like"/>
    <property type="match status" value="1"/>
</dbReference>
<evidence type="ECO:0000313" key="7">
    <source>
        <dbReference type="Proteomes" id="UP000655287"/>
    </source>
</evidence>
<keyword evidence="3" id="KW-0804">Transcription</keyword>
<dbReference type="RefSeq" id="WP_203982832.1">
    <property type="nucleotide sequence ID" value="NZ_BOOU01000014.1"/>
</dbReference>
<accession>A0A919R0K0</accession>
<feature type="DNA-binding region" description="H-T-H motif" evidence="4">
    <location>
        <begin position="30"/>
        <end position="49"/>
    </location>
</feature>
<dbReference type="SUPFAM" id="SSF48498">
    <property type="entry name" value="Tetracyclin repressor-like, C-terminal domain"/>
    <property type="match status" value="1"/>
</dbReference>
<dbReference type="GO" id="GO:0000976">
    <property type="term" value="F:transcription cis-regulatory region binding"/>
    <property type="evidence" value="ECO:0007669"/>
    <property type="project" value="TreeGrafter"/>
</dbReference>
<name>A0A919R0K0_9ACTN</name>
<dbReference type="InterPro" id="IPR050109">
    <property type="entry name" value="HTH-type_TetR-like_transc_reg"/>
</dbReference>
<evidence type="ECO:0000313" key="6">
    <source>
        <dbReference type="EMBL" id="GII76195.1"/>
    </source>
</evidence>
<dbReference type="Pfam" id="PF16925">
    <property type="entry name" value="TetR_C_13"/>
    <property type="match status" value="1"/>
</dbReference>
<evidence type="ECO:0000259" key="5">
    <source>
        <dbReference type="PROSITE" id="PS50977"/>
    </source>
</evidence>
<dbReference type="InterPro" id="IPR036271">
    <property type="entry name" value="Tet_transcr_reg_TetR-rel_C_sf"/>
</dbReference>
<keyword evidence="1" id="KW-0805">Transcription regulation</keyword>
<dbReference type="EMBL" id="BOOU01000014">
    <property type="protein sequence ID" value="GII76195.1"/>
    <property type="molecule type" value="Genomic_DNA"/>
</dbReference>
<comment type="caution">
    <text evidence="6">The sequence shown here is derived from an EMBL/GenBank/DDBJ whole genome shotgun (WGS) entry which is preliminary data.</text>
</comment>
<dbReference type="GO" id="GO:0003700">
    <property type="term" value="F:DNA-binding transcription factor activity"/>
    <property type="evidence" value="ECO:0007669"/>
    <property type="project" value="TreeGrafter"/>
</dbReference>
<evidence type="ECO:0000256" key="4">
    <source>
        <dbReference type="PROSITE-ProRule" id="PRU00335"/>
    </source>
</evidence>
<reference evidence="6" key="1">
    <citation type="submission" date="2021-01" db="EMBL/GenBank/DDBJ databases">
        <title>Whole genome shotgun sequence of Sphaerisporangium rufum NBRC 109079.</title>
        <authorList>
            <person name="Komaki H."/>
            <person name="Tamura T."/>
        </authorList>
    </citation>
    <scope>NUCLEOTIDE SEQUENCE</scope>
    <source>
        <strain evidence="6">NBRC 109079</strain>
    </source>
</reference>
<sequence length="198" mass="21896">MARTPAPGTRRRIMLVASRLFRDHGVRAVGMQQVIDETGLGKSLLYREFPSKDELVAAWLRESDEEWWRIAEDAIDRHTGDPVRRLFALVELTAESARSPGFHGCVFYNTSLEFRDDDHPGRREALAHLRRMRDRLRVLGMEAGAERPDDLADALMLVIGGLYVSAAALGPDGPARVAVSTAETLIREHCPVPAAAGA</sequence>
<evidence type="ECO:0000256" key="2">
    <source>
        <dbReference type="ARBA" id="ARBA00023125"/>
    </source>
</evidence>
<evidence type="ECO:0000256" key="1">
    <source>
        <dbReference type="ARBA" id="ARBA00023015"/>
    </source>
</evidence>
<keyword evidence="7" id="KW-1185">Reference proteome</keyword>
<dbReference type="PANTHER" id="PTHR30055:SF200">
    <property type="entry name" value="HTH-TYPE TRANSCRIPTIONAL REPRESSOR BDCR"/>
    <property type="match status" value="1"/>
</dbReference>